<dbReference type="Pfam" id="PF03050">
    <property type="entry name" value="DDE_Tnp_IS66"/>
    <property type="match status" value="1"/>
</dbReference>
<dbReference type="AlphaFoldDB" id="A0A5C5X1B5"/>
<gene>
    <name evidence="3" type="ORF">CA85_46530</name>
</gene>
<sequence>MDGTDVTAVVDPPVDATLLDKLFSNQLSEADARRFASGDLECTVFTLLALQQRIAGGKPGTGPNTPSSVIPPYEKPPTKPKNTKGKKKRGGQAGHAGRTRPPLPEPDRTRDHRCESCPDCGGKLTRTTRTRTRRSEDIAENLKPVITEDTIHRDYCPACDKRVEPKLPDVLPRCTLGNRTLVLSAMWHFLQGLTISQIVDTFNFHLRMKVTPGGLVQMWHRLADLLFVWYEQIHRESLDSAKLHADETSWRVSGKTHWLWCFAGDDSVFYMIDRSRGSPALQKFFTEAFEGTLITDFWSPYDAVVCADKQKCWPHLLRDAAAVSEKDGAHPEWRSFSRRLVSVYRDAKKLHAQKGKLDEAAYDVAVARLESRLAKLGGESWEHPDANRLSKRMAKYGNELLTFLWYDEMPSDNNAGERAIRPAVMIRKNSYCNHSDRGALTQSVLMTVLRTLRVRGHQPLDCILTSLATYAATGELPSLPPKNHAAE</sequence>
<evidence type="ECO:0000259" key="2">
    <source>
        <dbReference type="Pfam" id="PF03050"/>
    </source>
</evidence>
<comment type="caution">
    <text evidence="3">The sequence shown here is derived from an EMBL/GenBank/DDBJ whole genome shotgun (WGS) entry which is preliminary data.</text>
</comment>
<dbReference type="EMBL" id="SJPK01000019">
    <property type="protein sequence ID" value="TWT55945.1"/>
    <property type="molecule type" value="Genomic_DNA"/>
</dbReference>
<feature type="compositionally biased region" description="Basic and acidic residues" evidence="1">
    <location>
        <begin position="105"/>
        <end position="116"/>
    </location>
</feature>
<name>A0A5C5X1B5_9BACT</name>
<reference evidence="3 4" key="1">
    <citation type="submission" date="2019-02" db="EMBL/GenBank/DDBJ databases">
        <title>Deep-cultivation of Planctomycetes and their phenomic and genomic characterization uncovers novel biology.</title>
        <authorList>
            <person name="Wiegand S."/>
            <person name="Jogler M."/>
            <person name="Boedeker C."/>
            <person name="Pinto D."/>
            <person name="Vollmers J."/>
            <person name="Rivas-Marin E."/>
            <person name="Kohn T."/>
            <person name="Peeters S.H."/>
            <person name="Heuer A."/>
            <person name="Rast P."/>
            <person name="Oberbeckmann S."/>
            <person name="Bunk B."/>
            <person name="Jeske O."/>
            <person name="Meyerdierks A."/>
            <person name="Storesund J.E."/>
            <person name="Kallscheuer N."/>
            <person name="Luecker S."/>
            <person name="Lage O.M."/>
            <person name="Pohl T."/>
            <person name="Merkel B.J."/>
            <person name="Hornburger P."/>
            <person name="Mueller R.-W."/>
            <person name="Bruemmer F."/>
            <person name="Labrenz M."/>
            <person name="Spormann A.M."/>
            <person name="Op Den Camp H."/>
            <person name="Overmann J."/>
            <person name="Amann R."/>
            <person name="Jetten M.S.M."/>
            <person name="Mascher T."/>
            <person name="Medema M.H."/>
            <person name="Devos D.P."/>
            <person name="Kaster A.-K."/>
            <person name="Ovreas L."/>
            <person name="Rohde M."/>
            <person name="Galperin M.Y."/>
            <person name="Jogler C."/>
        </authorList>
    </citation>
    <scope>NUCLEOTIDE SEQUENCE [LARGE SCALE GENOMIC DNA]</scope>
    <source>
        <strain evidence="3 4">CA85</strain>
    </source>
</reference>
<dbReference type="NCBIfam" id="NF033517">
    <property type="entry name" value="transpos_IS66"/>
    <property type="match status" value="1"/>
</dbReference>
<dbReference type="InterPro" id="IPR052344">
    <property type="entry name" value="Transposase-related"/>
</dbReference>
<accession>A0A5C5X1B5</accession>
<dbReference type="PANTHER" id="PTHR33678:SF2">
    <property type="match status" value="1"/>
</dbReference>
<feature type="domain" description="Transposase IS66 central" evidence="2">
    <location>
        <begin position="176"/>
        <end position="439"/>
    </location>
</feature>
<evidence type="ECO:0000313" key="3">
    <source>
        <dbReference type="EMBL" id="TWT55945.1"/>
    </source>
</evidence>
<dbReference type="RefSeq" id="WP_146393474.1">
    <property type="nucleotide sequence ID" value="NZ_SJPK01000019.1"/>
</dbReference>
<organism evidence="3 4">
    <name type="scientific">Allorhodopirellula solitaria</name>
    <dbReference type="NCBI Taxonomy" id="2527987"/>
    <lineage>
        <taxon>Bacteria</taxon>
        <taxon>Pseudomonadati</taxon>
        <taxon>Planctomycetota</taxon>
        <taxon>Planctomycetia</taxon>
        <taxon>Pirellulales</taxon>
        <taxon>Pirellulaceae</taxon>
        <taxon>Allorhodopirellula</taxon>
    </lineage>
</organism>
<dbReference type="PANTHER" id="PTHR33678">
    <property type="entry name" value="BLL1576 PROTEIN"/>
    <property type="match status" value="1"/>
</dbReference>
<dbReference type="Proteomes" id="UP000318053">
    <property type="component" value="Unassembled WGS sequence"/>
</dbReference>
<protein>
    <submittedName>
        <fullName evidence="3">Transposase IS66 family protein</fullName>
    </submittedName>
</protein>
<evidence type="ECO:0000256" key="1">
    <source>
        <dbReference type="SAM" id="MobiDB-lite"/>
    </source>
</evidence>
<dbReference type="OrthoDB" id="8241751at2"/>
<proteinExistence type="predicted"/>
<evidence type="ECO:0000313" key="4">
    <source>
        <dbReference type="Proteomes" id="UP000318053"/>
    </source>
</evidence>
<dbReference type="InterPro" id="IPR004291">
    <property type="entry name" value="Transposase_IS66_central"/>
</dbReference>
<feature type="region of interest" description="Disordered" evidence="1">
    <location>
        <begin position="56"/>
        <end position="137"/>
    </location>
</feature>
<feature type="compositionally biased region" description="Basic residues" evidence="1">
    <location>
        <begin position="81"/>
        <end position="90"/>
    </location>
</feature>
<keyword evidence="4" id="KW-1185">Reference proteome</keyword>